<sequence length="273" mass="30823">MTSYDYLRCKAFFVKGLDSIVNTETFPINNVEFQMHSRNTLRRDGAFIMEGFLKPAAIQQVKQEAEDNQQHAYFCQNKHTVYLSPPDTNLPENHTRNHMIESSKGCITDDVIPTDSPLRTLYDSSAFKDFLATVLEEKALYEYADPMSSINIHYARTGQELGWHFDNSSFAITLMIQEAEQGGVFEYVGGMRDSGKGDMNYEGVEQVLQGEVDTKQLAMKAGSLVMFRGRDAIHRVTPNEGETTRLLVVLAYNSQPGIALEDEAMKNFYGRVA</sequence>
<feature type="domain" description="Fe2OG dioxygenase" evidence="2">
    <location>
        <begin position="143"/>
        <end position="254"/>
    </location>
</feature>
<evidence type="ECO:0000313" key="3">
    <source>
        <dbReference type="EMBL" id="CAA6802393.1"/>
    </source>
</evidence>
<dbReference type="Pfam" id="PF23169">
    <property type="entry name" value="HalD"/>
    <property type="match status" value="1"/>
</dbReference>
<protein>
    <submittedName>
        <fullName evidence="3">ArpA protein - Streptomyces griseus</fullName>
    </submittedName>
</protein>
<dbReference type="GO" id="GO:0016491">
    <property type="term" value="F:oxidoreductase activity"/>
    <property type="evidence" value="ECO:0007669"/>
    <property type="project" value="UniProtKB-KW"/>
</dbReference>
<keyword evidence="1" id="KW-0408">Iron</keyword>
<evidence type="ECO:0000259" key="2">
    <source>
        <dbReference type="PROSITE" id="PS51471"/>
    </source>
</evidence>
<reference evidence="3" key="1">
    <citation type="submission" date="2020-01" db="EMBL/GenBank/DDBJ databases">
        <authorList>
            <person name="Meier V. D."/>
            <person name="Meier V D."/>
        </authorList>
    </citation>
    <scope>NUCLEOTIDE SEQUENCE</scope>
    <source>
        <strain evidence="3">HLG_WM_MAG_09</strain>
    </source>
</reference>
<dbReference type="SUPFAM" id="SSF51197">
    <property type="entry name" value="Clavaminate synthase-like"/>
    <property type="match status" value="1"/>
</dbReference>
<dbReference type="InterPro" id="IPR005123">
    <property type="entry name" value="Oxoglu/Fe-dep_dioxygenase_dom"/>
</dbReference>
<dbReference type="GO" id="GO:0046872">
    <property type="term" value="F:metal ion binding"/>
    <property type="evidence" value="ECO:0007669"/>
    <property type="project" value="UniProtKB-KW"/>
</dbReference>
<evidence type="ECO:0000256" key="1">
    <source>
        <dbReference type="RuleBase" id="RU003682"/>
    </source>
</evidence>
<dbReference type="AlphaFoldDB" id="A0A6S6S422"/>
<dbReference type="PROSITE" id="PS51471">
    <property type="entry name" value="FE2OG_OXY"/>
    <property type="match status" value="1"/>
</dbReference>
<dbReference type="InterPro" id="IPR056470">
    <property type="entry name" value="BesD/HalB-like"/>
</dbReference>
<gene>
    <name evidence="3" type="ORF">HELGO_WM29197</name>
</gene>
<dbReference type="Gene3D" id="2.60.120.620">
    <property type="entry name" value="q2cbj1_9rhob like domain"/>
    <property type="match status" value="1"/>
</dbReference>
<name>A0A6S6S422_9GAMM</name>
<accession>A0A6S6S422</accession>
<dbReference type="EMBL" id="CACVAT010000044">
    <property type="protein sequence ID" value="CAA6802393.1"/>
    <property type="molecule type" value="Genomic_DNA"/>
</dbReference>
<proteinExistence type="inferred from homology"/>
<keyword evidence="1" id="KW-0560">Oxidoreductase</keyword>
<keyword evidence="1" id="KW-0479">Metal-binding</keyword>
<organism evidence="3">
    <name type="scientific">uncultured Thiotrichaceae bacterium</name>
    <dbReference type="NCBI Taxonomy" id="298394"/>
    <lineage>
        <taxon>Bacteria</taxon>
        <taxon>Pseudomonadati</taxon>
        <taxon>Pseudomonadota</taxon>
        <taxon>Gammaproteobacteria</taxon>
        <taxon>Thiotrichales</taxon>
        <taxon>Thiotrichaceae</taxon>
        <taxon>environmental samples</taxon>
    </lineage>
</organism>
<comment type="similarity">
    <text evidence="1">Belongs to the iron/ascorbate-dependent oxidoreductase family.</text>
</comment>